<organism evidence="3 4">
    <name type="scientific">Mycetocola reblochoni</name>
    <dbReference type="NCBI Taxonomy" id="331618"/>
    <lineage>
        <taxon>Bacteria</taxon>
        <taxon>Bacillati</taxon>
        <taxon>Actinomycetota</taxon>
        <taxon>Actinomycetes</taxon>
        <taxon>Micrococcales</taxon>
        <taxon>Microbacteriaceae</taxon>
        <taxon>Mycetocola</taxon>
    </lineage>
</organism>
<dbReference type="AlphaFoldDB" id="A0A3L6ZI78"/>
<evidence type="ECO:0008006" key="5">
    <source>
        <dbReference type="Google" id="ProtNLM"/>
    </source>
</evidence>
<evidence type="ECO:0000313" key="3">
    <source>
        <dbReference type="EMBL" id="RLP67749.1"/>
    </source>
</evidence>
<evidence type="ECO:0000256" key="2">
    <source>
        <dbReference type="SAM" id="SignalP"/>
    </source>
</evidence>
<reference evidence="3 4" key="1">
    <citation type="submission" date="2018-10" db="EMBL/GenBank/DDBJ databases">
        <authorList>
            <person name="Li J."/>
        </authorList>
    </citation>
    <scope>NUCLEOTIDE SEQUENCE [LARGE SCALE GENOMIC DNA]</scope>
    <source>
        <strain evidence="3 4">JCM 30549</strain>
    </source>
</reference>
<evidence type="ECO:0000256" key="1">
    <source>
        <dbReference type="SAM" id="Phobius"/>
    </source>
</evidence>
<keyword evidence="1" id="KW-1133">Transmembrane helix</keyword>
<keyword evidence="1" id="KW-0812">Transmembrane</keyword>
<comment type="caution">
    <text evidence="3">The sequence shown here is derived from an EMBL/GenBank/DDBJ whole genome shotgun (WGS) entry which is preliminary data.</text>
</comment>
<feature type="transmembrane region" description="Helical" evidence="1">
    <location>
        <begin position="35"/>
        <end position="55"/>
    </location>
</feature>
<gene>
    <name evidence="3" type="ORF">D9V30_12720</name>
</gene>
<name>A0A3L6ZI78_9MICO</name>
<evidence type="ECO:0000313" key="4">
    <source>
        <dbReference type="Proteomes" id="UP000275395"/>
    </source>
</evidence>
<keyword evidence="2" id="KW-0732">Signal</keyword>
<sequence length="201" mass="21082">MTPSRRPAVLRGFAAASLATFAALAGHVAGGGQMPGPLGILVPWIFSFMVCVLLAGRKLSVIRLSISVTISQLLFHVLFVLGTIEPSGTAVGHVHGAPLVLPGGSGVTEAVVADGTMWVGHLLAAIVTVLVAHRGERMLLALRELAIQVVRWVRRRVDAALGSPALLYVRDLGFTVDICRPLASRMLATLRGRAPPAAHAI</sequence>
<feature type="signal peptide" evidence="2">
    <location>
        <begin position="1"/>
        <end position="25"/>
    </location>
</feature>
<feature type="transmembrane region" description="Helical" evidence="1">
    <location>
        <begin position="62"/>
        <end position="84"/>
    </location>
</feature>
<feature type="chain" id="PRO_5039545240" description="Integral membrane protein" evidence="2">
    <location>
        <begin position="26"/>
        <end position="201"/>
    </location>
</feature>
<feature type="transmembrane region" description="Helical" evidence="1">
    <location>
        <begin position="115"/>
        <end position="133"/>
    </location>
</feature>
<dbReference type="RefSeq" id="WP_087137333.1">
    <property type="nucleotide sequence ID" value="NZ_JBQDRQ010000114.1"/>
</dbReference>
<proteinExistence type="predicted"/>
<dbReference type="Proteomes" id="UP000275395">
    <property type="component" value="Unassembled WGS sequence"/>
</dbReference>
<keyword evidence="1" id="KW-0472">Membrane</keyword>
<dbReference type="EMBL" id="RCUW01000015">
    <property type="protein sequence ID" value="RLP67749.1"/>
    <property type="molecule type" value="Genomic_DNA"/>
</dbReference>
<accession>A0A3L6ZI78</accession>
<protein>
    <recommendedName>
        <fullName evidence="5">Integral membrane protein</fullName>
    </recommendedName>
</protein>